<sequence>MPYRAVLLALFLIPALWGATSIGNALSASDEVVCPGENLRGGEEHPGPMRPEDTECSVLDGSTAVANRTYTQQQRVQDLQRRRDAVNGGLLLAYGTAGSLVSWFAARPRAPRD</sequence>
<evidence type="ECO:0000313" key="2">
    <source>
        <dbReference type="EMBL" id="MFB4197270.1"/>
    </source>
</evidence>
<dbReference type="Proteomes" id="UP001577267">
    <property type="component" value="Unassembled WGS sequence"/>
</dbReference>
<keyword evidence="3" id="KW-1185">Reference proteome</keyword>
<reference evidence="2 3" key="1">
    <citation type="submission" date="2024-09" db="EMBL/GenBank/DDBJ databases">
        <title>Draft genome sequence of multifaceted antimicrobials producing Streptomyces sp. strain FH1.</title>
        <authorList>
            <person name="Hassan F."/>
            <person name="Ali H."/>
            <person name="Hassan N."/>
            <person name="Nawaz A."/>
        </authorList>
    </citation>
    <scope>NUCLEOTIDE SEQUENCE [LARGE SCALE GENOMIC DNA]</scope>
    <source>
        <strain evidence="2 3">FH1</strain>
    </source>
</reference>
<dbReference type="EMBL" id="JBHGBT010000030">
    <property type="protein sequence ID" value="MFB4197270.1"/>
    <property type="molecule type" value="Genomic_DNA"/>
</dbReference>
<evidence type="ECO:0000313" key="3">
    <source>
        <dbReference type="Proteomes" id="UP001577267"/>
    </source>
</evidence>
<feature type="signal peptide" evidence="1">
    <location>
        <begin position="1"/>
        <end position="18"/>
    </location>
</feature>
<dbReference type="RefSeq" id="WP_375065615.1">
    <property type="nucleotide sequence ID" value="NZ_JBHGBT010000030.1"/>
</dbReference>
<feature type="chain" id="PRO_5045925794" evidence="1">
    <location>
        <begin position="19"/>
        <end position="113"/>
    </location>
</feature>
<protein>
    <submittedName>
        <fullName evidence="2">Uncharacterized protein</fullName>
    </submittedName>
</protein>
<organism evidence="2 3">
    <name type="scientific">Streptomyces carpaticus</name>
    <dbReference type="NCBI Taxonomy" id="285558"/>
    <lineage>
        <taxon>Bacteria</taxon>
        <taxon>Bacillati</taxon>
        <taxon>Actinomycetota</taxon>
        <taxon>Actinomycetes</taxon>
        <taxon>Kitasatosporales</taxon>
        <taxon>Streptomycetaceae</taxon>
        <taxon>Streptomyces</taxon>
    </lineage>
</organism>
<comment type="caution">
    <text evidence="2">The sequence shown here is derived from an EMBL/GenBank/DDBJ whole genome shotgun (WGS) entry which is preliminary data.</text>
</comment>
<gene>
    <name evidence="2" type="ORF">ACE11A_23265</name>
</gene>
<accession>A0ABV4ZT26</accession>
<evidence type="ECO:0000256" key="1">
    <source>
        <dbReference type="SAM" id="SignalP"/>
    </source>
</evidence>
<name>A0ABV4ZT26_9ACTN</name>
<proteinExistence type="predicted"/>
<keyword evidence="1" id="KW-0732">Signal</keyword>